<evidence type="ECO:0000313" key="3">
    <source>
        <dbReference type="Proteomes" id="UP000014680"/>
    </source>
</evidence>
<gene>
    <name evidence="2" type="ORF">EIN_257100</name>
</gene>
<evidence type="ECO:0000313" key="2">
    <source>
        <dbReference type="EMBL" id="ELP90210.1"/>
    </source>
</evidence>
<organism evidence="2 3">
    <name type="scientific">Entamoeba invadens IP1</name>
    <dbReference type="NCBI Taxonomy" id="370355"/>
    <lineage>
        <taxon>Eukaryota</taxon>
        <taxon>Amoebozoa</taxon>
        <taxon>Evosea</taxon>
        <taxon>Archamoebae</taxon>
        <taxon>Mastigamoebida</taxon>
        <taxon>Entamoebidae</taxon>
        <taxon>Entamoeba</taxon>
    </lineage>
</organism>
<proteinExistence type="predicted"/>
<name>A0A0A1U741_ENTIV</name>
<evidence type="ECO:0000256" key="1">
    <source>
        <dbReference type="SAM" id="Phobius"/>
    </source>
</evidence>
<dbReference type="VEuPathDB" id="AmoebaDB:EIN_257100"/>
<keyword evidence="1" id="KW-0812">Transmembrane</keyword>
<dbReference type="Proteomes" id="UP000014680">
    <property type="component" value="Unassembled WGS sequence"/>
</dbReference>
<dbReference type="GeneID" id="14889195"/>
<protein>
    <submittedName>
        <fullName evidence="2">Uncharacterized protein</fullName>
    </submittedName>
</protein>
<keyword evidence="1" id="KW-0472">Membrane</keyword>
<sequence>MDLQEKYPVEAMVYLWYNFDGLITGITKLPECMAIYGNELEIIENENDIELIREELMDLKGSNDEELFLDLYDYRSLVSKKHPLLLEALLLCCSLIFTSTLFESAFSRLKLYFRPRMGIDAVEKMMLLTHDKALKKSEIVVNDLVFENEAVDVL</sequence>
<dbReference type="AlphaFoldDB" id="A0A0A1U741"/>
<keyword evidence="1" id="KW-1133">Transmembrane helix</keyword>
<dbReference type="EMBL" id="KB206516">
    <property type="protein sequence ID" value="ELP90210.1"/>
    <property type="molecule type" value="Genomic_DNA"/>
</dbReference>
<keyword evidence="3" id="KW-1185">Reference proteome</keyword>
<dbReference type="KEGG" id="eiv:EIN_257100"/>
<dbReference type="RefSeq" id="XP_004256981.1">
    <property type="nucleotide sequence ID" value="XM_004256933.1"/>
</dbReference>
<reference evidence="2 3" key="1">
    <citation type="submission" date="2012-10" db="EMBL/GenBank/DDBJ databases">
        <authorList>
            <person name="Zafar N."/>
            <person name="Inman J."/>
            <person name="Hall N."/>
            <person name="Lorenzi H."/>
            <person name="Caler E."/>
        </authorList>
    </citation>
    <scope>NUCLEOTIDE SEQUENCE [LARGE SCALE GENOMIC DNA]</scope>
    <source>
        <strain evidence="2 3">IP1</strain>
    </source>
</reference>
<feature type="transmembrane region" description="Helical" evidence="1">
    <location>
        <begin position="84"/>
        <end position="106"/>
    </location>
</feature>
<accession>A0A0A1U741</accession>